<evidence type="ECO:0000256" key="1">
    <source>
        <dbReference type="SAM" id="MobiDB-lite"/>
    </source>
</evidence>
<gene>
    <name evidence="2" type="ORF">M9Y10_045800</name>
</gene>
<dbReference type="EMBL" id="JAPFFF010000009">
    <property type="protein sequence ID" value="KAK8883152.1"/>
    <property type="molecule type" value="Genomic_DNA"/>
</dbReference>
<dbReference type="Proteomes" id="UP001470230">
    <property type="component" value="Unassembled WGS sequence"/>
</dbReference>
<feature type="region of interest" description="Disordered" evidence="1">
    <location>
        <begin position="1"/>
        <end position="71"/>
    </location>
</feature>
<feature type="compositionally biased region" description="Basic and acidic residues" evidence="1">
    <location>
        <begin position="28"/>
        <end position="53"/>
    </location>
</feature>
<proteinExistence type="predicted"/>
<reference evidence="2 3" key="1">
    <citation type="submission" date="2024-04" db="EMBL/GenBank/DDBJ databases">
        <title>Tritrichomonas musculus Genome.</title>
        <authorList>
            <person name="Alves-Ferreira E."/>
            <person name="Grigg M."/>
            <person name="Lorenzi H."/>
            <person name="Galac M."/>
        </authorList>
    </citation>
    <scope>NUCLEOTIDE SEQUENCE [LARGE SCALE GENOMIC DNA]</scope>
    <source>
        <strain evidence="2 3">EAF2021</strain>
    </source>
</reference>
<name>A0ABR2JWQ3_9EUKA</name>
<protein>
    <submittedName>
        <fullName evidence="2">Uncharacterized protein</fullName>
    </submittedName>
</protein>
<organism evidence="2 3">
    <name type="scientific">Tritrichomonas musculus</name>
    <dbReference type="NCBI Taxonomy" id="1915356"/>
    <lineage>
        <taxon>Eukaryota</taxon>
        <taxon>Metamonada</taxon>
        <taxon>Parabasalia</taxon>
        <taxon>Tritrichomonadida</taxon>
        <taxon>Tritrichomonadidae</taxon>
        <taxon>Tritrichomonas</taxon>
    </lineage>
</organism>
<feature type="compositionally biased region" description="Low complexity" evidence="1">
    <location>
        <begin position="56"/>
        <end position="66"/>
    </location>
</feature>
<evidence type="ECO:0000313" key="2">
    <source>
        <dbReference type="EMBL" id="KAK8883152.1"/>
    </source>
</evidence>
<evidence type="ECO:0000313" key="3">
    <source>
        <dbReference type="Proteomes" id="UP001470230"/>
    </source>
</evidence>
<keyword evidence="3" id="KW-1185">Reference proteome</keyword>
<comment type="caution">
    <text evidence="2">The sequence shown here is derived from an EMBL/GenBank/DDBJ whole genome shotgun (WGS) entry which is preliminary data.</text>
</comment>
<sequence>MCKCCDQPSENAEPQPKKSSPPPPPPIKQEEKKVETREVKEESDEIKEIDPMWKKPVSTPTVPTTSAYGESPFEIKHPEIFSDSESSTSRDKILKYLPDTREVSVDEQIDFQPIS</sequence>
<accession>A0ABR2JWQ3</accession>